<proteinExistence type="predicted"/>
<reference evidence="3" key="1">
    <citation type="submission" date="2023-01" db="EMBL/GenBank/DDBJ databases">
        <authorList>
            <person name="Van Ghelder C."/>
            <person name="Rancurel C."/>
        </authorList>
    </citation>
    <scope>NUCLEOTIDE SEQUENCE</scope>
    <source>
        <strain evidence="3">CNCM I-4278</strain>
    </source>
</reference>
<dbReference type="EMBL" id="CAOQHR010000003">
    <property type="protein sequence ID" value="CAI6332020.1"/>
    <property type="molecule type" value="Genomic_DNA"/>
</dbReference>
<keyword evidence="1" id="KW-0808">Transferase</keyword>
<sequence length="472" mass="52174">MYELQQDRKFSALDEMLPAFYYCYLICLPISSDSKSNTSELLQKSLSSLAAERPYLTGTIRRDANSSVRKGHLVLDIPKPFEDPRIVFNDLTGPESGWKETYQDLKDAGMPPHRLDANVLAPLTAGIGETRKVMSVQANFIPGGLLLAFCFHHNFVDAYGAGRIVARFSEHCNESVDPKADAELVGDGSGSGAIADVLDVELMKKQYKFEDLENDPNLWRLNCLDYKGVNAFPWPEFIPSLLPVSSPPVVSTMFSFTPEALSQIKSMAKPSQSGAWVSTNDALVAFLWRHVMRARFPSSTTGGESADGKSNVIVALDGRKDLSISPNYVGNVIFHCFTELPKNFVGSESTHLGGIATKIRQTITATRNESLLKSVVGLAATHPDCQNIKYASDNLGSDLYVTSWVDLPVYKLEWGPLGKTEFFRTPNRHFESLCSVLPPKDGVINLITSMREDHSMRLRSDSEFTQFATPVS</sequence>
<dbReference type="Pfam" id="PF02458">
    <property type="entry name" value="Transferase"/>
    <property type="match status" value="1"/>
</dbReference>
<dbReference type="Pfam" id="PF22664">
    <property type="entry name" value="TRI-like_N"/>
    <property type="match status" value="1"/>
</dbReference>
<accession>A0A9W4XNZ0</accession>
<evidence type="ECO:0000259" key="2">
    <source>
        <dbReference type="Pfam" id="PF22664"/>
    </source>
</evidence>
<protein>
    <recommendedName>
        <fullName evidence="2">Trichothecene 3-O-acetyltransferase-like N-terminal domain-containing protein</fullName>
    </recommendedName>
</protein>
<dbReference type="OrthoDB" id="1862401at2759"/>
<keyword evidence="4" id="KW-1185">Reference proteome</keyword>
<evidence type="ECO:0000313" key="3">
    <source>
        <dbReference type="EMBL" id="CAI6332020.1"/>
    </source>
</evidence>
<dbReference type="InterPro" id="IPR054710">
    <property type="entry name" value="Tri101-like_N"/>
</dbReference>
<dbReference type="InterPro" id="IPR050317">
    <property type="entry name" value="Plant_Fungal_Acyltransferase"/>
</dbReference>
<dbReference type="Proteomes" id="UP001152607">
    <property type="component" value="Unassembled WGS sequence"/>
</dbReference>
<dbReference type="InterPro" id="IPR023213">
    <property type="entry name" value="CAT-like_dom_sf"/>
</dbReference>
<comment type="caution">
    <text evidence="3">The sequence shown here is derived from an EMBL/GenBank/DDBJ whole genome shotgun (WGS) entry which is preliminary data.</text>
</comment>
<evidence type="ECO:0000256" key="1">
    <source>
        <dbReference type="ARBA" id="ARBA00022679"/>
    </source>
</evidence>
<feature type="domain" description="Trichothecene 3-O-acetyltransferase-like N-terminal" evidence="2">
    <location>
        <begin position="30"/>
        <end position="172"/>
    </location>
</feature>
<evidence type="ECO:0000313" key="4">
    <source>
        <dbReference type="Proteomes" id="UP001152607"/>
    </source>
</evidence>
<dbReference type="PANTHER" id="PTHR31642:SF270">
    <property type="entry name" value="O-ACYLTRANSFERASE AUSQ"/>
    <property type="match status" value="1"/>
</dbReference>
<dbReference type="Gene3D" id="3.30.559.10">
    <property type="entry name" value="Chloramphenicol acetyltransferase-like domain"/>
    <property type="match status" value="2"/>
</dbReference>
<dbReference type="GO" id="GO:0016747">
    <property type="term" value="F:acyltransferase activity, transferring groups other than amino-acyl groups"/>
    <property type="evidence" value="ECO:0007669"/>
    <property type="project" value="TreeGrafter"/>
</dbReference>
<name>A0A9W4XNZ0_9PLEO</name>
<organism evidence="3 4">
    <name type="scientific">Periconia digitata</name>
    <dbReference type="NCBI Taxonomy" id="1303443"/>
    <lineage>
        <taxon>Eukaryota</taxon>
        <taxon>Fungi</taxon>
        <taxon>Dikarya</taxon>
        <taxon>Ascomycota</taxon>
        <taxon>Pezizomycotina</taxon>
        <taxon>Dothideomycetes</taxon>
        <taxon>Pleosporomycetidae</taxon>
        <taxon>Pleosporales</taxon>
        <taxon>Massarineae</taxon>
        <taxon>Periconiaceae</taxon>
        <taxon>Periconia</taxon>
    </lineage>
</organism>
<dbReference type="AlphaFoldDB" id="A0A9W4XNZ0"/>
<gene>
    <name evidence="3" type="ORF">PDIGIT_LOCUS5049</name>
</gene>
<dbReference type="PANTHER" id="PTHR31642">
    <property type="entry name" value="TRICHOTHECENE 3-O-ACETYLTRANSFERASE"/>
    <property type="match status" value="1"/>
</dbReference>